<gene>
    <name evidence="2" type="ORF">Strvi_9519</name>
</gene>
<dbReference type="KEGG" id="svl:Strvi_9519"/>
<keyword evidence="3" id="KW-1185">Reference proteome</keyword>
<dbReference type="Proteomes" id="UP000008703">
    <property type="component" value="Plasmid pSTRVI01"/>
</dbReference>
<proteinExistence type="predicted"/>
<protein>
    <submittedName>
        <fullName evidence="2">Uncharacterized protein</fullName>
    </submittedName>
</protein>
<dbReference type="EMBL" id="CP002995">
    <property type="protein sequence ID" value="AEM88767.1"/>
    <property type="molecule type" value="Genomic_DNA"/>
</dbReference>
<sequence>MSVLDTGPDLSVGRDSGDASVGGRRGDLAYGLGAIDLNHFFAPEASRETLIVALSVVCEEVDGPAGGVRSLGPSLLVVLPRSVKERCNCVPVRPYG</sequence>
<dbReference type="HOGENOM" id="CLU_2358599_0_0_11"/>
<reference evidence="2" key="1">
    <citation type="submission" date="2011-08" db="EMBL/GenBank/DDBJ databases">
        <title>Complete sequence of plasmid 1 of Streptomyces violaceusniger Tu 4113.</title>
        <authorList>
            <consortium name="US DOE Joint Genome Institute"/>
            <person name="Lucas S."/>
            <person name="Han J."/>
            <person name="Lapidus A."/>
            <person name="Cheng J.-F."/>
            <person name="Goodwin L."/>
            <person name="Pitluck S."/>
            <person name="Peters L."/>
            <person name="Ivanova N."/>
            <person name="Daligault H."/>
            <person name="Detter J.C."/>
            <person name="Han C."/>
            <person name="Tapia R."/>
            <person name="Land M."/>
            <person name="Hauser L."/>
            <person name="Kyrpides N."/>
            <person name="Ivanova N."/>
            <person name="Pagani I."/>
            <person name="Hagen A."/>
            <person name="Katz L."/>
            <person name="Fiedler H.-P."/>
            <person name="Keasling J."/>
            <person name="Fortman J."/>
            <person name="Woyke T."/>
        </authorList>
    </citation>
    <scope>NUCLEOTIDE SEQUENCE [LARGE SCALE GENOMIC DNA]</scope>
    <source>
        <strain evidence="2">Tu 4113</strain>
        <plasmid evidence="2">pSTRVI01</plasmid>
    </source>
</reference>
<evidence type="ECO:0000313" key="3">
    <source>
        <dbReference type="Proteomes" id="UP000008703"/>
    </source>
</evidence>
<dbReference type="AlphaFoldDB" id="G2PHC1"/>
<keyword evidence="2" id="KW-0614">Plasmid</keyword>
<feature type="region of interest" description="Disordered" evidence="1">
    <location>
        <begin position="1"/>
        <end position="23"/>
    </location>
</feature>
<accession>G2PHC1</accession>
<organism evidence="2 3">
    <name type="scientific">Streptomyces violaceusniger (strain Tu 4113)</name>
    <dbReference type="NCBI Taxonomy" id="653045"/>
    <lineage>
        <taxon>Bacteria</taxon>
        <taxon>Bacillati</taxon>
        <taxon>Actinomycetota</taxon>
        <taxon>Actinomycetes</taxon>
        <taxon>Kitasatosporales</taxon>
        <taxon>Streptomycetaceae</taxon>
        <taxon>Streptomyces</taxon>
        <taxon>Streptomyces violaceusniger group</taxon>
    </lineage>
</organism>
<evidence type="ECO:0000256" key="1">
    <source>
        <dbReference type="SAM" id="MobiDB-lite"/>
    </source>
</evidence>
<name>G2PHC1_STRV4</name>
<geneLocation type="plasmid" evidence="2 3">
    <name>pSTRVI01</name>
</geneLocation>
<evidence type="ECO:0000313" key="2">
    <source>
        <dbReference type="EMBL" id="AEM88767.1"/>
    </source>
</evidence>